<comment type="caution">
    <text evidence="2">The sequence shown here is derived from an EMBL/GenBank/DDBJ whole genome shotgun (WGS) entry which is preliminary data.</text>
</comment>
<evidence type="ECO:0000313" key="2">
    <source>
        <dbReference type="EMBL" id="RYC30815.1"/>
    </source>
</evidence>
<accession>A0A4Q2U7G5</accession>
<dbReference type="InterPro" id="IPR007922">
    <property type="entry name" value="DciA-like"/>
</dbReference>
<keyword evidence="3" id="KW-1185">Reference proteome</keyword>
<reference evidence="2 3" key="1">
    <citation type="submission" date="2018-12" db="EMBL/GenBank/DDBJ databases">
        <authorList>
            <person name="Grouzdev D.S."/>
            <person name="Krutkina M.S."/>
        </authorList>
    </citation>
    <scope>NUCLEOTIDE SEQUENCE [LARGE SCALE GENOMIC DNA]</scope>
    <source>
        <strain evidence="2 3">RmlP026</strain>
    </source>
</reference>
<dbReference type="OrthoDB" id="7160947at2"/>
<dbReference type="InterPro" id="IPR010593">
    <property type="entry name" value="DUF1159"/>
</dbReference>
<proteinExistence type="predicted"/>
<dbReference type="AlphaFoldDB" id="A0A4Q2U7G5"/>
<name>A0A4Q2U7G5_9HYPH</name>
<dbReference type="Pfam" id="PF05258">
    <property type="entry name" value="DciA"/>
    <property type="match status" value="1"/>
</dbReference>
<evidence type="ECO:0000313" key="3">
    <source>
        <dbReference type="Proteomes" id="UP000290759"/>
    </source>
</evidence>
<dbReference type="RefSeq" id="WP_129228014.1">
    <property type="nucleotide sequence ID" value="NZ_QYBB01000020.1"/>
</dbReference>
<organism evidence="2 3">
    <name type="scientific">Lichenibacterium minor</name>
    <dbReference type="NCBI Taxonomy" id="2316528"/>
    <lineage>
        <taxon>Bacteria</taxon>
        <taxon>Pseudomonadati</taxon>
        <taxon>Pseudomonadota</taxon>
        <taxon>Alphaproteobacteria</taxon>
        <taxon>Hyphomicrobiales</taxon>
        <taxon>Lichenihabitantaceae</taxon>
        <taxon>Lichenibacterium</taxon>
    </lineage>
</organism>
<gene>
    <name evidence="2" type="ORF">D3273_16615</name>
</gene>
<dbReference type="EMBL" id="QYBB01000020">
    <property type="protein sequence ID" value="RYC30815.1"/>
    <property type="molecule type" value="Genomic_DNA"/>
</dbReference>
<sequence length="178" mass="18596">MAGAGRTRYGGRPLADWVDGCIAPSLARFGFGEVDIVSGWADIAGPRVAAFAEPVEIKWPRKGASSKMPKPGADDPPEPGGGRPPATLVVRVEGAFALELQHLAPLLIERINAHLGWRCIGKLALRQAPLAGRPARAAPTPPPKPAAIAAARDLTGGIDDEGLRDALVRLGARSLKAR</sequence>
<feature type="region of interest" description="Disordered" evidence="1">
    <location>
        <begin position="61"/>
        <end position="86"/>
    </location>
</feature>
<reference evidence="2 3" key="2">
    <citation type="submission" date="2019-02" db="EMBL/GenBank/DDBJ databases">
        <title>'Lichenibacterium ramalinii' gen. nov. sp. nov., 'Lichenibacterium minor' gen. nov. sp. nov.</title>
        <authorList>
            <person name="Pankratov T."/>
        </authorList>
    </citation>
    <scope>NUCLEOTIDE SEQUENCE [LARGE SCALE GENOMIC DNA]</scope>
    <source>
        <strain evidence="2 3">RmlP026</strain>
    </source>
</reference>
<dbReference type="Proteomes" id="UP000290759">
    <property type="component" value="Unassembled WGS sequence"/>
</dbReference>
<evidence type="ECO:0000256" key="1">
    <source>
        <dbReference type="SAM" id="MobiDB-lite"/>
    </source>
</evidence>
<protein>
    <submittedName>
        <fullName evidence="2">DUF721 domain-containing protein</fullName>
    </submittedName>
</protein>
<dbReference type="PIRSF" id="PIRSF032064">
    <property type="entry name" value="UCP032064"/>
    <property type="match status" value="1"/>
</dbReference>